<keyword evidence="2" id="KW-0238">DNA-binding</keyword>
<evidence type="ECO:0000256" key="3">
    <source>
        <dbReference type="ARBA" id="ARBA00023163"/>
    </source>
</evidence>
<evidence type="ECO:0000256" key="1">
    <source>
        <dbReference type="ARBA" id="ARBA00023015"/>
    </source>
</evidence>
<dbReference type="InterPro" id="IPR020449">
    <property type="entry name" value="Tscrpt_reg_AraC-type_HTH"/>
</dbReference>
<accession>A0A345P6C2</accession>
<feature type="domain" description="HTH araC/xylS-type" evidence="4">
    <location>
        <begin position="14"/>
        <end position="113"/>
    </location>
</feature>
<keyword evidence="1" id="KW-0805">Transcription regulation</keyword>
<evidence type="ECO:0000313" key="6">
    <source>
        <dbReference type="Proteomes" id="UP000253940"/>
    </source>
</evidence>
<dbReference type="Gene3D" id="1.10.10.60">
    <property type="entry name" value="Homeodomain-like"/>
    <property type="match status" value="2"/>
</dbReference>
<dbReference type="InterPro" id="IPR010499">
    <property type="entry name" value="AraC_E-bd"/>
</dbReference>
<dbReference type="RefSeq" id="WP_114898941.1">
    <property type="nucleotide sequence ID" value="NZ_CP031222.1"/>
</dbReference>
<dbReference type="SUPFAM" id="SSF46689">
    <property type="entry name" value="Homeodomain-like"/>
    <property type="match status" value="2"/>
</dbReference>
<organism evidence="5 6">
    <name type="scientific">Aquirhabdus parva</name>
    <dbReference type="NCBI Taxonomy" id="2283318"/>
    <lineage>
        <taxon>Bacteria</taxon>
        <taxon>Pseudomonadati</taxon>
        <taxon>Pseudomonadota</taxon>
        <taxon>Gammaproteobacteria</taxon>
        <taxon>Moraxellales</taxon>
        <taxon>Moraxellaceae</taxon>
        <taxon>Aquirhabdus</taxon>
    </lineage>
</organism>
<dbReference type="EMBL" id="CP031222">
    <property type="protein sequence ID" value="AXI02831.1"/>
    <property type="molecule type" value="Genomic_DNA"/>
</dbReference>
<proteinExistence type="predicted"/>
<dbReference type="PROSITE" id="PS01124">
    <property type="entry name" value="HTH_ARAC_FAMILY_2"/>
    <property type="match status" value="1"/>
</dbReference>
<dbReference type="KEGG" id="mbah:HYN46_08270"/>
<dbReference type="AlphaFoldDB" id="A0A345P6C2"/>
<gene>
    <name evidence="5" type="ORF">HYN46_08270</name>
</gene>
<dbReference type="PRINTS" id="PR00032">
    <property type="entry name" value="HTHARAC"/>
</dbReference>
<dbReference type="PANTHER" id="PTHR40055">
    <property type="entry name" value="TRANSCRIPTIONAL REGULATOR YGIV-RELATED"/>
    <property type="match status" value="1"/>
</dbReference>
<sequence>MTPPPEENYLSRFQKVLDYIDTHLDNDLTVDLLSQVASFSKFHFHRQFSELFGINVYKYIQLTRLKRASYQLAFRTQNPVTHIALESGYEGPESFSRAFKKILGQSPTEFRKQPHWHDWHATFKSLDDIRITRMTTLESVKQVQIINFPETQIAALEHRGDPQLLGQSIRRFIEWRKQHQLTPSLSKTFNILYEDPENIDPEQYRIDIGVETNMLIKDDSIGMVSKTIPSGRCAVLRHIGSDDLLRKAIHNLYAIWLPSSGEELRDFPVFLQRIKFFPDVPKSEAVIDIFLPLK</sequence>
<dbReference type="GO" id="GO:0043565">
    <property type="term" value="F:sequence-specific DNA binding"/>
    <property type="evidence" value="ECO:0007669"/>
    <property type="project" value="InterPro"/>
</dbReference>
<keyword evidence="6" id="KW-1185">Reference proteome</keyword>
<dbReference type="PANTHER" id="PTHR40055:SF1">
    <property type="entry name" value="TRANSCRIPTIONAL REGULATOR YGIV-RELATED"/>
    <property type="match status" value="1"/>
</dbReference>
<dbReference type="Gene3D" id="3.20.80.10">
    <property type="entry name" value="Regulatory factor, effector binding domain"/>
    <property type="match status" value="1"/>
</dbReference>
<protein>
    <submittedName>
        <fullName evidence="5">Helix-turn-helix domain-containing protein</fullName>
    </submittedName>
</protein>
<dbReference type="GO" id="GO:0003700">
    <property type="term" value="F:DNA-binding transcription factor activity"/>
    <property type="evidence" value="ECO:0007669"/>
    <property type="project" value="InterPro"/>
</dbReference>
<evidence type="ECO:0000313" key="5">
    <source>
        <dbReference type="EMBL" id="AXI02831.1"/>
    </source>
</evidence>
<evidence type="ECO:0000259" key="4">
    <source>
        <dbReference type="PROSITE" id="PS01124"/>
    </source>
</evidence>
<dbReference type="SMART" id="SM00871">
    <property type="entry name" value="AraC_E_bind"/>
    <property type="match status" value="1"/>
</dbReference>
<dbReference type="OrthoDB" id="282744at2"/>
<dbReference type="Pfam" id="PF06445">
    <property type="entry name" value="GyrI-like"/>
    <property type="match status" value="1"/>
</dbReference>
<dbReference type="Pfam" id="PF12833">
    <property type="entry name" value="HTH_18"/>
    <property type="match status" value="1"/>
</dbReference>
<evidence type="ECO:0000256" key="2">
    <source>
        <dbReference type="ARBA" id="ARBA00023125"/>
    </source>
</evidence>
<dbReference type="InterPro" id="IPR029442">
    <property type="entry name" value="GyrI-like"/>
</dbReference>
<dbReference type="InterPro" id="IPR011256">
    <property type="entry name" value="Reg_factor_effector_dom_sf"/>
</dbReference>
<dbReference type="SUPFAM" id="SSF55136">
    <property type="entry name" value="Probable bacterial effector-binding domain"/>
    <property type="match status" value="1"/>
</dbReference>
<name>A0A345P6C2_9GAMM</name>
<dbReference type="InterPro" id="IPR018060">
    <property type="entry name" value="HTH_AraC"/>
</dbReference>
<keyword evidence="3" id="KW-0804">Transcription</keyword>
<dbReference type="InterPro" id="IPR009057">
    <property type="entry name" value="Homeodomain-like_sf"/>
</dbReference>
<reference evidence="5 6" key="1">
    <citation type="submission" date="2018-07" db="EMBL/GenBank/DDBJ databases">
        <title>Genome sequencing of Moraxellaceae gen. HYN0046.</title>
        <authorList>
            <person name="Kim M."/>
            <person name="Yi H."/>
        </authorList>
    </citation>
    <scope>NUCLEOTIDE SEQUENCE [LARGE SCALE GENOMIC DNA]</scope>
    <source>
        <strain evidence="5 6">HYN0046</strain>
    </source>
</reference>
<dbReference type="SMART" id="SM00342">
    <property type="entry name" value="HTH_ARAC"/>
    <property type="match status" value="1"/>
</dbReference>
<dbReference type="InterPro" id="IPR050908">
    <property type="entry name" value="SmbC-like"/>
</dbReference>
<dbReference type="Proteomes" id="UP000253940">
    <property type="component" value="Chromosome"/>
</dbReference>